<dbReference type="InterPro" id="IPR023230">
    <property type="entry name" value="Glyco_hydro_2_CS"/>
</dbReference>
<name>A0A132P202_ENTFC</name>
<dbReference type="EMBL" id="FKLM01000059">
    <property type="protein sequence ID" value="SAM51872.1"/>
    <property type="molecule type" value="Genomic_DNA"/>
</dbReference>
<dbReference type="GO" id="GO:0004565">
    <property type="term" value="F:beta-galactosidase activity"/>
    <property type="evidence" value="ECO:0007669"/>
    <property type="project" value="UniProtKB-EC"/>
</dbReference>
<accession>A0A132P202</accession>
<dbReference type="InterPro" id="IPR006104">
    <property type="entry name" value="Glyco_hydro_2_N"/>
</dbReference>
<dbReference type="SUPFAM" id="SSF51445">
    <property type="entry name" value="(Trans)glycosidases"/>
    <property type="match status" value="1"/>
</dbReference>
<dbReference type="InterPro" id="IPR036156">
    <property type="entry name" value="Beta-gal/glucu_dom_sf"/>
</dbReference>
<dbReference type="GO" id="GO:0009341">
    <property type="term" value="C:beta-galactosidase complex"/>
    <property type="evidence" value="ECO:0007669"/>
    <property type="project" value="InterPro"/>
</dbReference>
<dbReference type="Proteomes" id="UP000183509">
    <property type="component" value="Unassembled WGS sequence"/>
</dbReference>
<dbReference type="PANTHER" id="PTHR46323:SF2">
    <property type="entry name" value="BETA-GALACTOSIDASE"/>
    <property type="match status" value="1"/>
</dbReference>
<comment type="catalytic activity">
    <reaction evidence="1">
        <text>Hydrolysis of terminal non-reducing beta-D-galactose residues in beta-D-galactosides.</text>
        <dbReference type="EC" id="3.2.1.23"/>
    </reaction>
</comment>
<evidence type="ECO:0000256" key="4">
    <source>
        <dbReference type="ARBA" id="ARBA00022801"/>
    </source>
</evidence>
<dbReference type="InterPro" id="IPR006103">
    <property type="entry name" value="Glyco_hydro_2_cat"/>
</dbReference>
<dbReference type="Proteomes" id="UP000070452">
    <property type="component" value="Unassembled WGS sequence"/>
</dbReference>
<dbReference type="InterPro" id="IPR014718">
    <property type="entry name" value="GH-type_carb-bd"/>
</dbReference>
<evidence type="ECO:0000313" key="13">
    <source>
        <dbReference type="Proteomes" id="UP000249070"/>
    </source>
</evidence>
<dbReference type="PROSITE" id="PS00719">
    <property type="entry name" value="GLYCOSYL_HYDROL_F2_1"/>
    <property type="match status" value="1"/>
</dbReference>
<evidence type="ECO:0000256" key="3">
    <source>
        <dbReference type="ARBA" id="ARBA00012756"/>
    </source>
</evidence>
<dbReference type="PATRIC" id="fig|1352.1358.peg.2871"/>
<dbReference type="InterPro" id="IPR004199">
    <property type="entry name" value="B-gal_small/dom_5"/>
</dbReference>
<dbReference type="Pfam" id="PF02837">
    <property type="entry name" value="Glyco_hydro_2_N"/>
    <property type="match status" value="1"/>
</dbReference>
<dbReference type="Gene3D" id="2.60.40.10">
    <property type="entry name" value="Immunoglobulins"/>
    <property type="match status" value="1"/>
</dbReference>
<dbReference type="Gene3D" id="3.20.20.80">
    <property type="entry name" value="Glycosidases"/>
    <property type="match status" value="1"/>
</dbReference>
<evidence type="ECO:0000313" key="8">
    <source>
        <dbReference type="EMBL" id="KWX16351.1"/>
    </source>
</evidence>
<dbReference type="SMART" id="SM01038">
    <property type="entry name" value="Bgal_small_N"/>
    <property type="match status" value="1"/>
</dbReference>
<proteinExistence type="inferred from homology"/>
<dbReference type="Gene3D" id="2.60.120.260">
    <property type="entry name" value="Galactose-binding domain-like"/>
    <property type="match status" value="1"/>
</dbReference>
<keyword evidence="5 10" id="KW-0326">Glycosidase</keyword>
<dbReference type="InterPro" id="IPR050347">
    <property type="entry name" value="Bact_Beta-galactosidase"/>
</dbReference>
<comment type="caution">
    <text evidence="8">The sequence shown here is derived from an EMBL/GenBank/DDBJ whole genome shotgun (WGS) entry which is preliminary data.</text>
</comment>
<dbReference type="Pfam" id="PF02836">
    <property type="entry name" value="Glyco_hydro_2_C"/>
    <property type="match status" value="1"/>
</dbReference>
<dbReference type="Pfam" id="PF02929">
    <property type="entry name" value="Bgal_small_N"/>
    <property type="match status" value="1"/>
</dbReference>
<evidence type="ECO:0000256" key="1">
    <source>
        <dbReference type="ARBA" id="ARBA00001412"/>
    </source>
</evidence>
<evidence type="ECO:0000256" key="2">
    <source>
        <dbReference type="ARBA" id="ARBA00007401"/>
    </source>
</evidence>
<reference evidence="9 13" key="3">
    <citation type="submission" date="2018-05" db="EMBL/GenBank/DDBJ databases">
        <title>Vancomycin-resistant Enterococcus faecium strain from Chelyabinsk, Russia.</title>
        <authorList>
            <person name="Gostev V."/>
            <person name="Goncharov A."/>
            <person name="Kolodzhieva V."/>
            <person name="Suvorov A."/>
            <person name="Sidorenko S."/>
            <person name="Zueva L."/>
        </authorList>
    </citation>
    <scope>NUCLEOTIDE SEQUENCE [LARGE SCALE GENOMIC DNA]</scope>
    <source>
        <strain evidence="9 13">20</strain>
    </source>
</reference>
<dbReference type="RefSeq" id="WP_002305865.1">
    <property type="nucleotide sequence ID" value="NZ_AP026656.1"/>
</dbReference>
<dbReference type="InterPro" id="IPR011013">
    <property type="entry name" value="Gal_mutarotase_sf_dom"/>
</dbReference>
<dbReference type="SUPFAM" id="SSF49785">
    <property type="entry name" value="Galactose-binding domain-like"/>
    <property type="match status" value="1"/>
</dbReference>
<dbReference type="GO" id="GO:0005990">
    <property type="term" value="P:lactose catabolic process"/>
    <property type="evidence" value="ECO:0007669"/>
    <property type="project" value="TreeGrafter"/>
</dbReference>
<dbReference type="InterPro" id="IPR008979">
    <property type="entry name" value="Galactose-bd-like_sf"/>
</dbReference>
<dbReference type="PRINTS" id="PR00132">
    <property type="entry name" value="GLHYDRLASE2"/>
</dbReference>
<evidence type="ECO:0000313" key="11">
    <source>
        <dbReference type="Proteomes" id="UP000070452"/>
    </source>
</evidence>
<dbReference type="SUPFAM" id="SSF74650">
    <property type="entry name" value="Galactose mutarotase-like"/>
    <property type="match status" value="1"/>
</dbReference>
<comment type="similarity">
    <text evidence="2">Belongs to the glycosyl hydrolase 2 family.</text>
</comment>
<evidence type="ECO:0000259" key="7">
    <source>
        <dbReference type="SMART" id="SM01038"/>
    </source>
</evidence>
<gene>
    <name evidence="8" type="ORF">AWT83_16575</name>
    <name evidence="9" type="ORF">DKP91_11390</name>
    <name evidence="10" type="ORF">DTPHA_602468</name>
</gene>
<dbReference type="AlphaFoldDB" id="A0A132P202"/>
<sequence>MLSDYYQNLSVISVNTEPLRNYYIPYASKEEAKQELEREKTSQFIDLNGTWDFQYYPSVQQLPENFFQEAFTESYDRISVPGVWQTEGFDLPQYINVSYPIPFDPPYVPNDTPCGVYRRQFQIEQTDARFYLNLEGADSNCFVWINRNFVGYDQVSHSTSEFDVTKYLQVGVNEIQILVMKWCDGTYFEDQDKWRMSGLFRPVYLLQRPTMHLTSYQLRTLTDPKKGSGTLMVSFQRFTPIEVSLPISYELFHPDGRLIAKGECYSEQQINLDVEDCLFWTAETPKLYTLLLTCNGEYFKEKVGFRALTIKNRKLLLNGTPIKLYGVNYHDVNQQGTPVMTREQLRADLLLMKKLNVNTVRTAHYPKSPDFYELADEIGLYVINEADLECHGVVNLYDTEANYQLIANDPTFEKPIMDRVIRSILPYQNRSSIIMWSMGNESGYGVNFEKAQALARKLDDSRLIHNERSIEPVIDQVNDFSNLDVISQMYPPLEDVHRHCQRSDTEKPFFMCEYSHAMGNGPGDLKTYFDLIQQYDSFLGGCVWEWTDHAINRGTLETPSYLYGGDFGEKYHDGNFCVDGLLTPDRQLTVGALEYRNIHSPIQLIAVDEELQEVTLSNITAFTAGSAFNLSLEWYIDGKKTVYEVMNPFILEPGKSCSLPITVPTTIHGAHTVAVSLSVYKNDELYGQQQLFLKKEKMRLPRTAHHNDAPQISVKGTELIIKGESFIYIYQLAKAAFTSVKINQKELLERPTQFSIWRAPTDNDRNLVNKWKAAGYAEMSLEIRKKDWKFVDDHLLIETSYRGVIPGLQPIFTMHIQLKINGAGVINQKVSVEKNPIFPDFPRFGMDWPLNDTFSKVSYCGYGPYESYPDKHYAAMFGIYEMEIEEFDQPYIKPQEYGNRWQCDWVSIKNHQGSTMTVYGNSNFSALPYSQAQLTEKSHHYELIKENRTWFNLSYKQNGIGSHSCGPYLEDRFRFMEDTFDWNIVITFKGENR</sequence>
<dbReference type="SUPFAM" id="SSF49303">
    <property type="entry name" value="beta-Galactosidase/glucuronidase domain"/>
    <property type="match status" value="1"/>
</dbReference>
<protein>
    <recommendedName>
        <fullName evidence="3">beta-galactosidase</fullName>
        <ecNumber evidence="3">3.2.1.23</ecNumber>
    </recommendedName>
    <alternativeName>
        <fullName evidence="6">Lactase</fullName>
    </alternativeName>
</protein>
<evidence type="ECO:0000313" key="10">
    <source>
        <dbReference type="EMBL" id="SAM51872.1"/>
    </source>
</evidence>
<dbReference type="EMBL" id="QHGU01000065">
    <property type="protein sequence ID" value="PZM55084.1"/>
    <property type="molecule type" value="Genomic_DNA"/>
</dbReference>
<dbReference type="InterPro" id="IPR013783">
    <property type="entry name" value="Ig-like_fold"/>
</dbReference>
<reference evidence="10 12" key="2">
    <citation type="submission" date="2016-04" db="EMBL/GenBank/DDBJ databases">
        <authorList>
            <person name="Millard A."/>
        </authorList>
    </citation>
    <scope>NUCLEOTIDE SEQUENCE [LARGE SCALE GENOMIC DNA]</scope>
    <source>
        <strain evidence="10">Isolate 22</strain>
    </source>
</reference>
<dbReference type="InterPro" id="IPR017853">
    <property type="entry name" value="GH"/>
</dbReference>
<evidence type="ECO:0000256" key="5">
    <source>
        <dbReference type="ARBA" id="ARBA00023295"/>
    </source>
</evidence>
<dbReference type="Gene3D" id="2.70.98.10">
    <property type="match status" value="1"/>
</dbReference>
<evidence type="ECO:0000313" key="12">
    <source>
        <dbReference type="Proteomes" id="UP000183509"/>
    </source>
</evidence>
<dbReference type="InterPro" id="IPR006101">
    <property type="entry name" value="Glyco_hydro_2"/>
</dbReference>
<reference evidence="8 11" key="1">
    <citation type="submission" date="2016-01" db="EMBL/GenBank/DDBJ databases">
        <title>Molecular Mechanisms for transfer of large genomic segments between Enterococcus faecium strains.</title>
        <authorList>
            <person name="Garcia-Solache M.A."/>
            <person name="Lebreton F."/>
            <person name="Mclaughlin R.E."/>
            <person name="Whiteaker J.D."/>
            <person name="Gilmore M.S."/>
            <person name="Rice L.B."/>
        </authorList>
    </citation>
    <scope>NUCLEOTIDE SEQUENCE [LARGE SCALE GENOMIC DNA]</scope>
    <source>
        <strain evidence="8 11">D344RRF x C68</strain>
    </source>
</reference>
<dbReference type="PANTHER" id="PTHR46323">
    <property type="entry name" value="BETA-GALACTOSIDASE"/>
    <property type="match status" value="1"/>
</dbReference>
<evidence type="ECO:0000313" key="9">
    <source>
        <dbReference type="EMBL" id="PZM55084.1"/>
    </source>
</evidence>
<dbReference type="EMBL" id="LRHK01000008">
    <property type="protein sequence ID" value="KWX16351.1"/>
    <property type="molecule type" value="Genomic_DNA"/>
</dbReference>
<feature type="domain" description="Beta galactosidase small chain/" evidence="7">
    <location>
        <begin position="720"/>
        <end position="987"/>
    </location>
</feature>
<dbReference type="GO" id="GO:0030246">
    <property type="term" value="F:carbohydrate binding"/>
    <property type="evidence" value="ECO:0007669"/>
    <property type="project" value="InterPro"/>
</dbReference>
<dbReference type="Proteomes" id="UP000249070">
    <property type="component" value="Unassembled WGS sequence"/>
</dbReference>
<keyword evidence="4 8" id="KW-0378">Hydrolase</keyword>
<organism evidence="8 11">
    <name type="scientific">Enterococcus faecium</name>
    <name type="common">Streptococcus faecium</name>
    <dbReference type="NCBI Taxonomy" id="1352"/>
    <lineage>
        <taxon>Bacteria</taxon>
        <taxon>Bacillati</taxon>
        <taxon>Bacillota</taxon>
        <taxon>Bacilli</taxon>
        <taxon>Lactobacillales</taxon>
        <taxon>Enterococcaceae</taxon>
        <taxon>Enterococcus</taxon>
    </lineage>
</organism>
<evidence type="ECO:0000256" key="6">
    <source>
        <dbReference type="ARBA" id="ARBA00032230"/>
    </source>
</evidence>
<dbReference type="EC" id="3.2.1.23" evidence="3"/>